<organism evidence="1 2">
    <name type="scientific">Petralouisia muris</name>
    <dbReference type="NCBI Taxonomy" id="3032872"/>
    <lineage>
        <taxon>Bacteria</taxon>
        <taxon>Bacillati</taxon>
        <taxon>Bacillota</taxon>
        <taxon>Clostridia</taxon>
        <taxon>Lachnospirales</taxon>
        <taxon>Lachnospiraceae</taxon>
        <taxon>Petralouisia</taxon>
    </lineage>
</organism>
<comment type="caution">
    <text evidence="1">The sequence shown here is derived from an EMBL/GenBank/DDBJ whole genome shotgun (WGS) entry which is preliminary data.</text>
</comment>
<dbReference type="EMBL" id="SRYA01000022">
    <property type="protein sequence ID" value="TGY95910.1"/>
    <property type="molecule type" value="Genomic_DNA"/>
</dbReference>
<keyword evidence="2" id="KW-1185">Reference proteome</keyword>
<reference evidence="1" key="1">
    <citation type="submission" date="2019-04" db="EMBL/GenBank/DDBJ databases">
        <title>Microbes associate with the intestines of laboratory mice.</title>
        <authorList>
            <person name="Navarre W."/>
            <person name="Wong E."/>
            <person name="Huang K."/>
            <person name="Tropini C."/>
            <person name="Ng K."/>
            <person name="Yu B."/>
        </authorList>
    </citation>
    <scope>NUCLEOTIDE SEQUENCE</scope>
    <source>
        <strain evidence="1">NM01_1-7b</strain>
    </source>
</reference>
<dbReference type="Proteomes" id="UP000304953">
    <property type="component" value="Unassembled WGS sequence"/>
</dbReference>
<gene>
    <name evidence="1" type="ORF">E5329_12165</name>
</gene>
<name>A0AC61RVB2_9FIRM</name>
<proteinExistence type="predicted"/>
<sequence>MGKSIGLLELKSIPAGVQSADEMLKAADVELLVATAICPGKYIIIVSGQVGAVKSSMERGRQVAGTFLICHHIINNVHASVPSALVGTVDVEHVTALGMLETMSALTAVQAADIAAKASNITLMEVRVARGLGGKGYLIFTGEVSAVKSALNSCMTQLAETGEITSSCVIPSPHKGLLEKLV</sequence>
<protein>
    <submittedName>
        <fullName evidence="1">BMC domain-containing protein</fullName>
    </submittedName>
</protein>
<evidence type="ECO:0000313" key="2">
    <source>
        <dbReference type="Proteomes" id="UP000304953"/>
    </source>
</evidence>
<accession>A0AC61RVB2</accession>
<evidence type="ECO:0000313" key="1">
    <source>
        <dbReference type="EMBL" id="TGY95910.1"/>
    </source>
</evidence>